<keyword evidence="2" id="KW-0378">Hydrolase</keyword>
<dbReference type="SUPFAM" id="SSF52540">
    <property type="entry name" value="P-loop containing nucleoside triphosphate hydrolases"/>
    <property type="match status" value="1"/>
</dbReference>
<dbReference type="InterPro" id="IPR027417">
    <property type="entry name" value="P-loop_NTPase"/>
</dbReference>
<dbReference type="RefSeq" id="WP_188519112.1">
    <property type="nucleotide sequence ID" value="NZ_BMES01000002.1"/>
</dbReference>
<dbReference type="GO" id="GO:0005524">
    <property type="term" value="F:ATP binding"/>
    <property type="evidence" value="ECO:0007669"/>
    <property type="project" value="UniProtKB-KW"/>
</dbReference>
<dbReference type="InterPro" id="IPR001650">
    <property type="entry name" value="Helicase_C-like"/>
</dbReference>
<dbReference type="EMBL" id="BMES01000002">
    <property type="protein sequence ID" value="GGH27738.1"/>
    <property type="molecule type" value="Genomic_DNA"/>
</dbReference>
<comment type="caution">
    <text evidence="7">The sequence shown here is derived from an EMBL/GenBank/DDBJ whole genome shotgun (WGS) entry which is preliminary data.</text>
</comment>
<dbReference type="Pfam" id="PF00271">
    <property type="entry name" value="Helicase_C"/>
    <property type="match status" value="1"/>
</dbReference>
<dbReference type="Gene3D" id="3.40.50.300">
    <property type="entry name" value="P-loop containing nucleotide triphosphate hydrolases"/>
    <property type="match status" value="2"/>
</dbReference>
<keyword evidence="1" id="KW-0547">Nucleotide-binding</keyword>
<reference evidence="7" key="1">
    <citation type="journal article" date="2014" name="Int. J. Syst. Evol. Microbiol.">
        <title>Complete genome sequence of Corynebacterium casei LMG S-19264T (=DSM 44701T), isolated from a smear-ripened cheese.</title>
        <authorList>
            <consortium name="US DOE Joint Genome Institute (JGI-PGF)"/>
            <person name="Walter F."/>
            <person name="Albersmeier A."/>
            <person name="Kalinowski J."/>
            <person name="Ruckert C."/>
        </authorList>
    </citation>
    <scope>NUCLEOTIDE SEQUENCE</scope>
    <source>
        <strain evidence="7">CGMCC 1.12214</strain>
    </source>
</reference>
<dbReference type="SMART" id="SM00490">
    <property type="entry name" value="HELICc"/>
    <property type="match status" value="1"/>
</dbReference>
<dbReference type="GO" id="GO:0003677">
    <property type="term" value="F:DNA binding"/>
    <property type="evidence" value="ECO:0007669"/>
    <property type="project" value="InterPro"/>
</dbReference>
<gene>
    <name evidence="7" type="ORF">GCM10007036_36470</name>
</gene>
<evidence type="ECO:0000259" key="6">
    <source>
        <dbReference type="PROSITE" id="PS51194"/>
    </source>
</evidence>
<dbReference type="GO" id="GO:0004386">
    <property type="term" value="F:helicase activity"/>
    <property type="evidence" value="ECO:0007669"/>
    <property type="project" value="UniProtKB-KW"/>
</dbReference>
<dbReference type="PANTHER" id="PTHR11274">
    <property type="entry name" value="RAD25/XP-B DNA REPAIR HELICASE"/>
    <property type="match status" value="1"/>
</dbReference>
<evidence type="ECO:0000256" key="1">
    <source>
        <dbReference type="ARBA" id="ARBA00022741"/>
    </source>
</evidence>
<name>A0A917IAZ1_9HYPH</name>
<accession>A0A917IAZ1</accession>
<evidence type="ECO:0000313" key="8">
    <source>
        <dbReference type="Proteomes" id="UP000603912"/>
    </source>
</evidence>
<feature type="domain" description="Helicase ATP-binding" evidence="5">
    <location>
        <begin position="285"/>
        <end position="454"/>
    </location>
</feature>
<reference evidence="7" key="2">
    <citation type="submission" date="2020-09" db="EMBL/GenBank/DDBJ databases">
        <authorList>
            <person name="Sun Q."/>
            <person name="Zhou Y."/>
        </authorList>
    </citation>
    <scope>NUCLEOTIDE SEQUENCE</scope>
    <source>
        <strain evidence="7">CGMCC 1.12214</strain>
    </source>
</reference>
<dbReference type="InterPro" id="IPR014001">
    <property type="entry name" value="Helicase_ATP-bd"/>
</dbReference>
<keyword evidence="3" id="KW-0347">Helicase</keyword>
<evidence type="ECO:0000256" key="2">
    <source>
        <dbReference type="ARBA" id="ARBA00022801"/>
    </source>
</evidence>
<dbReference type="InterPro" id="IPR006935">
    <property type="entry name" value="Helicase/UvrB_N"/>
</dbReference>
<dbReference type="AlphaFoldDB" id="A0A917IAZ1"/>
<proteinExistence type="predicted"/>
<keyword evidence="4" id="KW-0067">ATP-binding</keyword>
<dbReference type="PROSITE" id="PS51192">
    <property type="entry name" value="HELICASE_ATP_BIND_1"/>
    <property type="match status" value="1"/>
</dbReference>
<dbReference type="GO" id="GO:0016787">
    <property type="term" value="F:hydrolase activity"/>
    <property type="evidence" value="ECO:0007669"/>
    <property type="project" value="UniProtKB-KW"/>
</dbReference>
<evidence type="ECO:0000256" key="4">
    <source>
        <dbReference type="ARBA" id="ARBA00022840"/>
    </source>
</evidence>
<dbReference type="CDD" id="cd09179">
    <property type="entry name" value="PLDc_N_DEXD_a"/>
    <property type="match status" value="1"/>
</dbReference>
<dbReference type="Proteomes" id="UP000603912">
    <property type="component" value="Unassembled WGS sequence"/>
</dbReference>
<dbReference type="PANTHER" id="PTHR11274:SF0">
    <property type="entry name" value="GENERAL TRANSCRIPTION AND DNA REPAIR FACTOR IIH HELICASE SUBUNIT XPB"/>
    <property type="match status" value="1"/>
</dbReference>
<dbReference type="PROSITE" id="PS51194">
    <property type="entry name" value="HELICASE_CTER"/>
    <property type="match status" value="1"/>
</dbReference>
<sequence>MLRTLELKTNYTSEADNIYSDFFLPALSQAVTYRRAVGFFSLGVLLNAPAAMSALVTSEGRIELIFGKLVSPEDFEAIQAGAATPWSAEELPDFGRIIAEHAGSLLEYRIRLLAWLFRAGRLEMKVAVRPNGMFHQKIGILEDRLGDVVSFSGSMNETMSALDPRFNSEEITVFRSWTAGQKAYVENHASNFARLWSGETGSSTIVCALPEAVERGLNLVMEELPDSPSSDEEADRVRAFFAKRGLGGFGKGDGSGIVYDTAPAVPKTLRGSPFQMRDHQLEALRAWSGNGYNGILELATGAGKTMTAIYAATKTAEANEGVALIVAVPYQDLADQWCEELRLFNIHAVRCYGSRAEWEPVVQAYLRRNRDRQKEFLAVVVVNKTLKTDHFQAFAKQLDSRRLFFIGDECHHHGSSGYVGKLFPGAKFRVGLSATPFHYLDDEANQRLSDVYDRSVFQYTLADAVRDKVLSPYEYHPVPVELTAKEVHDYIELSDQIARAFSAAKKDMGGPSGQKLKSLLMRRARLIGAAENKMAELNRLLDQQKVAPHSLFYCSDGRTLSDDDDYDQHGADAAEVKQRHAVAQALIKRGVRISPFTSDENRWQRREILRQFKDGETEAMVAIRCLDEGIDVPACRTAYLIASSRNPRQFIQRRGRILRRAEGKDRATIYDFVVVLPEDNIPDQHVAADFLRNELGRVADFARNSLYPASSIEPLLPWLRRYDLEHLAT</sequence>
<dbReference type="InterPro" id="IPR050615">
    <property type="entry name" value="ATP-dep_DNA_Helicase"/>
</dbReference>
<dbReference type="SMART" id="SM00487">
    <property type="entry name" value="DEXDc"/>
    <property type="match status" value="1"/>
</dbReference>
<evidence type="ECO:0000313" key="7">
    <source>
        <dbReference type="EMBL" id="GGH27738.1"/>
    </source>
</evidence>
<dbReference type="Pfam" id="PF04851">
    <property type="entry name" value="ResIII"/>
    <property type="match status" value="1"/>
</dbReference>
<evidence type="ECO:0000259" key="5">
    <source>
        <dbReference type="PROSITE" id="PS51192"/>
    </source>
</evidence>
<keyword evidence="8" id="KW-1185">Reference proteome</keyword>
<protein>
    <submittedName>
        <fullName evidence="7">DNA-repair protein</fullName>
    </submittedName>
</protein>
<feature type="domain" description="Helicase C-terminal" evidence="6">
    <location>
        <begin position="546"/>
        <end position="707"/>
    </location>
</feature>
<organism evidence="7 8">
    <name type="scientific">Alsobacter metallidurans</name>
    <dbReference type="NCBI Taxonomy" id="340221"/>
    <lineage>
        <taxon>Bacteria</taxon>
        <taxon>Pseudomonadati</taxon>
        <taxon>Pseudomonadota</taxon>
        <taxon>Alphaproteobacteria</taxon>
        <taxon>Hyphomicrobiales</taxon>
        <taxon>Alsobacteraceae</taxon>
        <taxon>Alsobacter</taxon>
    </lineage>
</organism>
<evidence type="ECO:0000256" key="3">
    <source>
        <dbReference type="ARBA" id="ARBA00022806"/>
    </source>
</evidence>